<proteinExistence type="inferred from homology"/>
<keyword evidence="7 13" id="KW-0444">Lipid biosynthesis</keyword>
<dbReference type="HAMAP" id="MF_00405">
    <property type="entry name" value="FabA"/>
    <property type="match status" value="1"/>
</dbReference>
<keyword evidence="11 13" id="KW-0413">Isomerase</keyword>
<keyword evidence="9 13" id="KW-0443">Lipid metabolism</keyword>
<sequence>MITKNSYSYDELIECGQGNMFGPGNAQLPLPPMLMFDRIIEINDDQGEFNKGFIHAEMDINPDLWFFKCHFENDPVMPGCLGLDAMWQLVGFFLGWKGGEGKGRALGSGEVKFTGQVLPNAKKITYLINLKRVIMRKLVMGIADAKMQVDGRVIYEANDLKVGLFKSTENF</sequence>
<feature type="active site" evidence="13">
    <location>
        <position position="70"/>
    </location>
</feature>
<comment type="catalytic activity">
    <reaction evidence="13">
        <text>(3R)-hydroxydecanoyl-[ACP] = (2E)-decenoyl-[ACP] + H2O</text>
        <dbReference type="Rhea" id="RHEA:41860"/>
        <dbReference type="Rhea" id="RHEA-COMP:9638"/>
        <dbReference type="Rhea" id="RHEA-COMP:9639"/>
        <dbReference type="ChEBI" id="CHEBI:15377"/>
        <dbReference type="ChEBI" id="CHEBI:78466"/>
        <dbReference type="ChEBI" id="CHEBI:78467"/>
    </reaction>
</comment>
<dbReference type="Pfam" id="PF07977">
    <property type="entry name" value="FabA"/>
    <property type="match status" value="1"/>
</dbReference>
<dbReference type="PANTHER" id="PTHR30272">
    <property type="entry name" value="3-HYDROXYACYL-[ACYL-CARRIER-PROTEIN] DEHYDRATASE"/>
    <property type="match status" value="1"/>
</dbReference>
<name>A0A0H4J023_9PROT</name>
<evidence type="ECO:0000256" key="4">
    <source>
        <dbReference type="ARBA" id="ARBA00006714"/>
    </source>
</evidence>
<evidence type="ECO:0000256" key="3">
    <source>
        <dbReference type="ARBA" id="ARBA00005194"/>
    </source>
</evidence>
<comment type="catalytic activity">
    <reaction evidence="1 13">
        <text>a (3R)-hydroxyacyl-[ACP] = a (2E)-enoyl-[ACP] + H2O</text>
        <dbReference type="Rhea" id="RHEA:13097"/>
        <dbReference type="Rhea" id="RHEA-COMP:9925"/>
        <dbReference type="Rhea" id="RHEA-COMP:9945"/>
        <dbReference type="ChEBI" id="CHEBI:15377"/>
        <dbReference type="ChEBI" id="CHEBI:78784"/>
        <dbReference type="ChEBI" id="CHEBI:78827"/>
        <dbReference type="EC" id="4.2.1.59"/>
    </reaction>
</comment>
<dbReference type="AlphaFoldDB" id="A0A0H4J023"/>
<dbReference type="GO" id="GO:0005737">
    <property type="term" value="C:cytoplasm"/>
    <property type="evidence" value="ECO:0007669"/>
    <property type="project" value="UniProtKB-SubCell"/>
</dbReference>
<evidence type="ECO:0000256" key="11">
    <source>
        <dbReference type="ARBA" id="ARBA00023235"/>
    </source>
</evidence>
<evidence type="ECO:0000256" key="12">
    <source>
        <dbReference type="ARBA" id="ARBA00023239"/>
    </source>
</evidence>
<evidence type="ECO:0000256" key="13">
    <source>
        <dbReference type="HAMAP-Rule" id="MF_00405"/>
    </source>
</evidence>
<dbReference type="Gene3D" id="3.10.129.10">
    <property type="entry name" value="Hotdog Thioesterase"/>
    <property type="match status" value="1"/>
</dbReference>
<dbReference type="SUPFAM" id="SSF54637">
    <property type="entry name" value="Thioesterase/thiol ester dehydrase-isomerase"/>
    <property type="match status" value="1"/>
</dbReference>
<keyword evidence="8 13" id="KW-0276">Fatty acid metabolism</keyword>
<dbReference type="InterPro" id="IPR010083">
    <property type="entry name" value="FabA"/>
</dbReference>
<keyword evidence="6 13" id="KW-0963">Cytoplasm</keyword>
<dbReference type="NCBIfam" id="NF003509">
    <property type="entry name" value="PRK05174.1"/>
    <property type="match status" value="1"/>
</dbReference>
<evidence type="ECO:0000313" key="15">
    <source>
        <dbReference type="Proteomes" id="UP000066549"/>
    </source>
</evidence>
<comment type="function">
    <text evidence="13">Necessary for the introduction of cis unsaturation into fatty acids. Catalyzes the dehydration of (3R)-3-hydroxydecanoyl-ACP to E-(2)-decenoyl-ACP and then its isomerization to Z-(3)-decenoyl-ACP. Can catalyze the dehydratase reaction for beta-hydroxyacyl-ACPs with saturated chain lengths up to 16:0, being most active on intermediate chain length.</text>
</comment>
<comment type="subcellular location">
    <subcellularLocation>
        <location evidence="2 13">Cytoplasm</location>
    </subcellularLocation>
</comment>
<dbReference type="NCBIfam" id="TIGR01749">
    <property type="entry name" value="fabA"/>
    <property type="match status" value="1"/>
</dbReference>
<evidence type="ECO:0000256" key="9">
    <source>
        <dbReference type="ARBA" id="ARBA00023098"/>
    </source>
</evidence>
<comment type="subunit">
    <text evidence="5 13">Homodimer.</text>
</comment>
<dbReference type="UniPathway" id="UPA00094"/>
<evidence type="ECO:0000256" key="10">
    <source>
        <dbReference type="ARBA" id="ARBA00023160"/>
    </source>
</evidence>
<dbReference type="PATRIC" id="fig|1623450.3.peg.199"/>
<keyword evidence="15" id="KW-1185">Reference proteome</keyword>
<evidence type="ECO:0000256" key="7">
    <source>
        <dbReference type="ARBA" id="ARBA00022516"/>
    </source>
</evidence>
<reference evidence="14 15" key="1">
    <citation type="submission" date="2015-03" db="EMBL/GenBank/DDBJ databases">
        <title>Comparative analysis of the OM43 clade including a novel species from Red Sea uncovers genomic and metabolic diversity among marine methylotrophs.</title>
        <authorList>
            <person name="Jimenez-Infante F."/>
            <person name="Ngugi D.K."/>
            <person name="Vinu M."/>
            <person name="Alam I."/>
            <person name="Kamau A."/>
            <person name="Blom J."/>
            <person name="Bajic V.B."/>
            <person name="Stingl U."/>
        </authorList>
    </citation>
    <scope>NUCLEOTIDE SEQUENCE [LARGE SCALE GENOMIC DNA]</scope>
    <source>
        <strain evidence="14 15">MBRSH7</strain>
    </source>
</reference>
<dbReference type="Proteomes" id="UP000066549">
    <property type="component" value="Chromosome"/>
</dbReference>
<evidence type="ECO:0000256" key="5">
    <source>
        <dbReference type="ARBA" id="ARBA00011738"/>
    </source>
</evidence>
<comment type="similarity">
    <text evidence="4 13">Belongs to the thioester dehydratase family. FabA subfamily.</text>
</comment>
<dbReference type="InterPro" id="IPR013114">
    <property type="entry name" value="FabA_FabZ"/>
</dbReference>
<evidence type="ECO:0000256" key="2">
    <source>
        <dbReference type="ARBA" id="ARBA00004496"/>
    </source>
</evidence>
<evidence type="ECO:0000313" key="14">
    <source>
        <dbReference type="EMBL" id="AKO65375.1"/>
    </source>
</evidence>
<dbReference type="EC" id="4.2.1.59" evidence="13"/>
<dbReference type="PANTHER" id="PTHR30272:SF8">
    <property type="entry name" value="3-HYDROXYDECANOYL-[ACYL-CARRIER-PROTEIN] DEHYDRATASE"/>
    <property type="match status" value="1"/>
</dbReference>
<evidence type="ECO:0000256" key="6">
    <source>
        <dbReference type="ARBA" id="ARBA00022490"/>
    </source>
</evidence>
<keyword evidence="10 13" id="KW-0275">Fatty acid biosynthesis</keyword>
<organism evidence="14 15">
    <name type="scientific">Methylophilales bacterium MBRS-H7</name>
    <dbReference type="NCBI Taxonomy" id="1623450"/>
    <lineage>
        <taxon>Bacteria</taxon>
        <taxon>Pseudomonadati</taxon>
        <taxon>Pseudomonadota</taxon>
        <taxon>Betaproteobacteria</taxon>
        <taxon>Nitrosomonadales</taxon>
        <taxon>OM43 clade</taxon>
    </lineage>
</organism>
<dbReference type="EC" id="5.3.3.14" evidence="13"/>
<dbReference type="OrthoDB" id="9786735at2"/>
<comment type="catalytic activity">
    <reaction evidence="13">
        <text>(2E)-decenoyl-[ACP] = (3Z)-decenoyl-[ACP]</text>
        <dbReference type="Rhea" id="RHEA:23568"/>
        <dbReference type="Rhea" id="RHEA-COMP:9639"/>
        <dbReference type="Rhea" id="RHEA-COMP:9927"/>
        <dbReference type="ChEBI" id="CHEBI:78467"/>
        <dbReference type="ChEBI" id="CHEBI:78798"/>
        <dbReference type="EC" id="5.3.3.14"/>
    </reaction>
</comment>
<evidence type="ECO:0000256" key="8">
    <source>
        <dbReference type="ARBA" id="ARBA00022832"/>
    </source>
</evidence>
<protein>
    <recommendedName>
        <fullName evidence="13">3-hydroxydecanoyl-[acyl-carrier-protein] dehydratase</fullName>
        <ecNumber evidence="13">4.2.1.59</ecNumber>
    </recommendedName>
    <alternativeName>
        <fullName evidence="13">3-hydroxyacyl-[acyl-carrier-protein] dehydratase FabA</fullName>
    </alternativeName>
    <alternativeName>
        <fullName evidence="13">Beta-hydroxydecanoyl thioester dehydrase</fullName>
    </alternativeName>
    <alternativeName>
        <fullName evidence="13">Trans-2-decenoyl-[acyl-carrier-protein] isomerase</fullName>
        <ecNumber evidence="13">5.3.3.14</ecNumber>
    </alternativeName>
</protein>
<keyword evidence="12 13" id="KW-0456">Lyase</keyword>
<dbReference type="GO" id="GO:0034017">
    <property type="term" value="F:trans-2-decenoyl-acyl-carrier-protein isomerase activity"/>
    <property type="evidence" value="ECO:0007669"/>
    <property type="project" value="UniProtKB-UniRule"/>
</dbReference>
<dbReference type="InterPro" id="IPR029069">
    <property type="entry name" value="HotDog_dom_sf"/>
</dbReference>
<dbReference type="GO" id="GO:0019171">
    <property type="term" value="F:(3R)-hydroxyacyl-[acyl-carrier-protein] dehydratase activity"/>
    <property type="evidence" value="ECO:0007669"/>
    <property type="project" value="UniProtKB-UniRule"/>
</dbReference>
<gene>
    <name evidence="13" type="primary">fabA</name>
    <name evidence="14" type="ORF">VI33_00975</name>
</gene>
<comment type="pathway">
    <text evidence="3 13">Lipid metabolism; fatty acid biosynthesis.</text>
</comment>
<dbReference type="EMBL" id="CP011002">
    <property type="protein sequence ID" value="AKO65375.1"/>
    <property type="molecule type" value="Genomic_DNA"/>
</dbReference>
<accession>A0A0H4J023</accession>
<dbReference type="CDD" id="cd01287">
    <property type="entry name" value="FabA"/>
    <property type="match status" value="1"/>
</dbReference>
<dbReference type="GO" id="GO:0006636">
    <property type="term" value="P:unsaturated fatty acid biosynthetic process"/>
    <property type="evidence" value="ECO:0007669"/>
    <property type="project" value="UniProtKB-UniRule"/>
</dbReference>
<evidence type="ECO:0000256" key="1">
    <source>
        <dbReference type="ARBA" id="ARBA00001055"/>
    </source>
</evidence>